<keyword evidence="7" id="KW-1185">Reference proteome</keyword>
<evidence type="ECO:0000256" key="4">
    <source>
        <dbReference type="SAM" id="Phobius"/>
    </source>
</evidence>
<feature type="domain" description="Alpha/beta hydrolase fold-3" evidence="5">
    <location>
        <begin position="141"/>
        <end position="351"/>
    </location>
</feature>
<comment type="caution">
    <text evidence="6">The sequence shown here is derived from an EMBL/GenBank/DDBJ whole genome shotgun (WGS) entry which is preliminary data.</text>
</comment>
<evidence type="ECO:0000256" key="2">
    <source>
        <dbReference type="ARBA" id="ARBA00022801"/>
    </source>
</evidence>
<dbReference type="InterPro" id="IPR013094">
    <property type="entry name" value="AB_hydrolase_3"/>
</dbReference>
<accession>A0A409Y308</accession>
<dbReference type="Gene3D" id="3.40.50.1820">
    <property type="entry name" value="alpha/beta hydrolase"/>
    <property type="match status" value="1"/>
</dbReference>
<keyword evidence="4" id="KW-1133">Transmembrane helix</keyword>
<organism evidence="6 7">
    <name type="scientific">Gymnopilus dilepis</name>
    <dbReference type="NCBI Taxonomy" id="231916"/>
    <lineage>
        <taxon>Eukaryota</taxon>
        <taxon>Fungi</taxon>
        <taxon>Dikarya</taxon>
        <taxon>Basidiomycota</taxon>
        <taxon>Agaricomycotina</taxon>
        <taxon>Agaricomycetes</taxon>
        <taxon>Agaricomycetidae</taxon>
        <taxon>Agaricales</taxon>
        <taxon>Agaricineae</taxon>
        <taxon>Hymenogastraceae</taxon>
        <taxon>Gymnopilus</taxon>
    </lineage>
</organism>
<keyword evidence="4" id="KW-0812">Transmembrane</keyword>
<feature type="active site" evidence="3">
    <location>
        <position position="225"/>
    </location>
</feature>
<dbReference type="GO" id="GO:0016787">
    <property type="term" value="F:hydrolase activity"/>
    <property type="evidence" value="ECO:0007669"/>
    <property type="project" value="UniProtKB-KW"/>
</dbReference>
<keyword evidence="4" id="KW-0472">Membrane</keyword>
<dbReference type="InterPro" id="IPR033140">
    <property type="entry name" value="Lipase_GDXG_put_SER_AS"/>
</dbReference>
<dbReference type="InterPro" id="IPR050300">
    <property type="entry name" value="GDXG_lipolytic_enzyme"/>
</dbReference>
<protein>
    <recommendedName>
        <fullName evidence="5">Alpha/beta hydrolase fold-3 domain-containing protein</fullName>
    </recommendedName>
</protein>
<evidence type="ECO:0000313" key="7">
    <source>
        <dbReference type="Proteomes" id="UP000284706"/>
    </source>
</evidence>
<dbReference type="PANTHER" id="PTHR48081:SF26">
    <property type="entry name" value="ALPHA_BETA HYDROLASE FOLD-3 DOMAIN-CONTAINING PROTEIN"/>
    <property type="match status" value="1"/>
</dbReference>
<dbReference type="EMBL" id="NHYE01001260">
    <property type="protein sequence ID" value="PPQ97395.1"/>
    <property type="molecule type" value="Genomic_DNA"/>
</dbReference>
<proteinExistence type="inferred from homology"/>
<dbReference type="SUPFAM" id="SSF53474">
    <property type="entry name" value="alpha/beta-Hydrolases"/>
    <property type="match status" value="1"/>
</dbReference>
<keyword evidence="2" id="KW-0378">Hydrolase</keyword>
<dbReference type="Proteomes" id="UP000284706">
    <property type="component" value="Unassembled WGS sequence"/>
</dbReference>
<dbReference type="PROSITE" id="PS01174">
    <property type="entry name" value="LIPASE_GDXG_SER"/>
    <property type="match status" value="1"/>
</dbReference>
<name>A0A409Y308_9AGAR</name>
<evidence type="ECO:0000256" key="3">
    <source>
        <dbReference type="PROSITE-ProRule" id="PRU10038"/>
    </source>
</evidence>
<dbReference type="PANTHER" id="PTHR48081">
    <property type="entry name" value="AB HYDROLASE SUPERFAMILY PROTEIN C4A8.06C"/>
    <property type="match status" value="1"/>
</dbReference>
<sequence>MPYAFRRQPLKGLYVIYQLISTLFVRFPLWVLLGIPRSWRGRKNWTLKRELCVRLLRHFMKVSSQTGPIMKLPDHKSITPGRDIHGVWVGTANHLVTGDLKLWATIANVSSIRVPGYWIHKKGTSIKVASAPQPGEKVIYQLHGGGYVRLSGHPKDITGNISKGYLKHLDVVNRVFSLEYRLASTKPFQVAHPFPTQLLDALAGYNYLVNVVGFAPENVIVSGDSAGGNLAHALTRYLTEYQDSAEVNLPASPGALILLSPWVDLGTTTSELPNASAIAFAKSDYLISDREDYAERAFCGPHGLGAANTNAYISPASLHSSLVVDFKKFPRTFIVAGGAELLYDSIKILRDRMIQDLGEGDGVNPNDGKVRFFEAPDGVHDYLVFPWHEPERTATYKAINKWLQAS</sequence>
<reference evidence="6 7" key="1">
    <citation type="journal article" date="2018" name="Evol. Lett.">
        <title>Horizontal gene cluster transfer increased hallucinogenic mushroom diversity.</title>
        <authorList>
            <person name="Reynolds H.T."/>
            <person name="Vijayakumar V."/>
            <person name="Gluck-Thaler E."/>
            <person name="Korotkin H.B."/>
            <person name="Matheny P.B."/>
            <person name="Slot J.C."/>
        </authorList>
    </citation>
    <scope>NUCLEOTIDE SEQUENCE [LARGE SCALE GENOMIC DNA]</scope>
    <source>
        <strain evidence="6 7">SRW20</strain>
    </source>
</reference>
<comment type="similarity">
    <text evidence="1">Belongs to the 'GDXG' lipolytic enzyme family.</text>
</comment>
<dbReference type="InterPro" id="IPR029058">
    <property type="entry name" value="AB_hydrolase_fold"/>
</dbReference>
<dbReference type="InParanoid" id="A0A409Y308"/>
<evidence type="ECO:0000313" key="6">
    <source>
        <dbReference type="EMBL" id="PPQ97395.1"/>
    </source>
</evidence>
<evidence type="ECO:0000256" key="1">
    <source>
        <dbReference type="ARBA" id="ARBA00010515"/>
    </source>
</evidence>
<feature type="transmembrane region" description="Helical" evidence="4">
    <location>
        <begin position="12"/>
        <end position="33"/>
    </location>
</feature>
<dbReference type="Pfam" id="PF07859">
    <property type="entry name" value="Abhydrolase_3"/>
    <property type="match status" value="1"/>
</dbReference>
<dbReference type="STRING" id="231916.A0A409Y308"/>
<evidence type="ECO:0000259" key="5">
    <source>
        <dbReference type="Pfam" id="PF07859"/>
    </source>
</evidence>
<dbReference type="AlphaFoldDB" id="A0A409Y308"/>
<dbReference type="OrthoDB" id="2152029at2759"/>
<gene>
    <name evidence="6" type="ORF">CVT26_006629</name>
</gene>